<reference evidence="1" key="1">
    <citation type="journal article" name="DNA Res.">
        <title>The physiological potential of anammox bacteria as revealed by their core genome structure.</title>
        <authorList>
            <person name="Okubo T."/>
            <person name="Toyoda A."/>
            <person name="Fukuhara K."/>
            <person name="Uchiyama I."/>
            <person name="Harigaya Y."/>
            <person name="Kuroiwa M."/>
            <person name="Suzuki T."/>
            <person name="Murakami Y."/>
            <person name="Suwa Y."/>
            <person name="Takami H."/>
        </authorList>
    </citation>
    <scope>NUCLEOTIDE SEQUENCE</scope>
    <source>
        <strain evidence="1">317325-3</strain>
    </source>
</reference>
<dbReference type="KEGG" id="ddz:DSYM_00320"/>
<organism evidence="1 2">
    <name type="scientific">Candidatus Desulfobacillus denitrificans</name>
    <dbReference type="NCBI Taxonomy" id="2608985"/>
    <lineage>
        <taxon>Bacteria</taxon>
        <taxon>Pseudomonadati</taxon>
        <taxon>Pseudomonadota</taxon>
        <taxon>Betaproteobacteria</taxon>
        <taxon>Candidatus Desulfobacillus</taxon>
    </lineage>
</organism>
<accession>A0A809QV57</accession>
<name>A0A809QV57_9PROT</name>
<evidence type="ECO:0000313" key="2">
    <source>
        <dbReference type="Proteomes" id="UP000662914"/>
    </source>
</evidence>
<dbReference type="Pfam" id="PF08895">
    <property type="entry name" value="DUF1840"/>
    <property type="match status" value="1"/>
</dbReference>
<dbReference type="AlphaFoldDB" id="A0A809QV57"/>
<sequence length="109" mass="11915">MLIVFKSKAAGDVMMFGDVAHAMMEIMGKAPGPKGIVTVEQLPEAIARLKAAVAQDKAEKPVVDHDERLFEKTPEGGKREYVSLARRAVPLIELLEYSLKEAVPVVWGV</sequence>
<proteinExistence type="predicted"/>
<evidence type="ECO:0008006" key="3">
    <source>
        <dbReference type="Google" id="ProtNLM"/>
    </source>
</evidence>
<protein>
    <recommendedName>
        <fullName evidence="3">DUF1840 domain-containing protein</fullName>
    </recommendedName>
</protein>
<dbReference type="Proteomes" id="UP000662914">
    <property type="component" value="Chromosome"/>
</dbReference>
<evidence type="ECO:0000313" key="1">
    <source>
        <dbReference type="EMBL" id="BBO19333.1"/>
    </source>
</evidence>
<dbReference type="EMBL" id="AP021857">
    <property type="protein sequence ID" value="BBO19333.1"/>
    <property type="molecule type" value="Genomic_DNA"/>
</dbReference>
<gene>
    <name evidence="1" type="ORF">DSYM_00320</name>
</gene>
<dbReference type="InterPro" id="IPR014991">
    <property type="entry name" value="DUF1840"/>
</dbReference>